<evidence type="ECO:0000313" key="2">
    <source>
        <dbReference type="Proteomes" id="UP000007883"/>
    </source>
</evidence>
<dbReference type="STRING" id="983917.RGE_12710"/>
<dbReference type="InterPro" id="IPR002763">
    <property type="entry name" value="DUF72"/>
</dbReference>
<protein>
    <recommendedName>
        <fullName evidence="3">DUF72 domain-containing protein</fullName>
    </recommendedName>
</protein>
<sequence length="277" mass="30525">MTATIRVGIGGWVYEPWRETFYPPGLPAAQALPYASARLDTIEVNGTFYRLQRPSTFAAWRDETPEGFVFALKAPRFATYRRALAEAGEAIERFVASGIAELGAKLGPVLWQFAPSKRFDAAEIEAFVRLLPREAGGRPLRHALEPRHDSFRSPEYVELARRLGVATVFTDSDLHPSFADPTGDFVYARLMRTQSDEPLGLSPRVFPALAACARDWRDGGEPEGLPRVLPPLPPGPPRDVFLFFIAGAKERAPAAAMTLRRVLAEAEGEQPPSPQLA</sequence>
<dbReference type="RefSeq" id="WP_014427482.1">
    <property type="nucleotide sequence ID" value="NC_017075.1"/>
</dbReference>
<keyword evidence="2" id="KW-1185">Reference proteome</keyword>
<dbReference type="KEGG" id="rge:RGE_12710"/>
<reference evidence="1 2" key="1">
    <citation type="journal article" date="2012" name="J. Bacteriol.">
        <title>Complete genome sequence of phototrophic betaproteobacterium Rubrivivax gelatinosus IL144.</title>
        <authorList>
            <person name="Nagashima S."/>
            <person name="Kamimura A."/>
            <person name="Shimizu T."/>
            <person name="Nakamura-isaki S."/>
            <person name="Aono E."/>
            <person name="Sakamoto K."/>
            <person name="Ichikawa N."/>
            <person name="Nakazawa H."/>
            <person name="Sekine M."/>
            <person name="Yamazaki S."/>
            <person name="Fujita N."/>
            <person name="Shimada K."/>
            <person name="Hanada S."/>
            <person name="Nagashima K.V.P."/>
        </authorList>
    </citation>
    <scope>NUCLEOTIDE SEQUENCE [LARGE SCALE GENOMIC DNA]</scope>
    <source>
        <strain evidence="2">NBRC 100245 / IL144</strain>
    </source>
</reference>
<dbReference type="SUPFAM" id="SSF117396">
    <property type="entry name" value="TM1631-like"/>
    <property type="match status" value="1"/>
</dbReference>
<dbReference type="InterPro" id="IPR036520">
    <property type="entry name" value="UPF0759_sf"/>
</dbReference>
<evidence type="ECO:0000313" key="1">
    <source>
        <dbReference type="EMBL" id="BAL94612.1"/>
    </source>
</evidence>
<proteinExistence type="predicted"/>
<dbReference type="Proteomes" id="UP000007883">
    <property type="component" value="Chromosome"/>
</dbReference>
<dbReference type="Pfam" id="PF01904">
    <property type="entry name" value="DUF72"/>
    <property type="match status" value="1"/>
</dbReference>
<evidence type="ECO:0008006" key="3">
    <source>
        <dbReference type="Google" id="ProtNLM"/>
    </source>
</evidence>
<gene>
    <name evidence="1" type="ordered locus">RGE_12710</name>
</gene>
<dbReference type="PANTHER" id="PTHR30348">
    <property type="entry name" value="UNCHARACTERIZED PROTEIN YECE"/>
    <property type="match status" value="1"/>
</dbReference>
<dbReference type="PANTHER" id="PTHR30348:SF4">
    <property type="entry name" value="DUF72 DOMAIN-CONTAINING PROTEIN"/>
    <property type="match status" value="1"/>
</dbReference>
<dbReference type="EMBL" id="AP012320">
    <property type="protein sequence ID" value="BAL94612.1"/>
    <property type="molecule type" value="Genomic_DNA"/>
</dbReference>
<dbReference type="PATRIC" id="fig|983917.3.peg.1239"/>
<accession>I0HNM5</accession>
<dbReference type="Gene3D" id="3.20.20.410">
    <property type="entry name" value="Protein of unknown function UPF0759"/>
    <property type="match status" value="1"/>
</dbReference>
<dbReference type="HOGENOM" id="CLU_046519_1_0_4"/>
<name>I0HNM5_RUBGI</name>
<dbReference type="eggNOG" id="COG1801">
    <property type="taxonomic scope" value="Bacteria"/>
</dbReference>
<dbReference type="AlphaFoldDB" id="I0HNM5"/>
<organism evidence="1 2">
    <name type="scientific">Rubrivivax gelatinosus (strain NBRC 100245 / IL144)</name>
    <dbReference type="NCBI Taxonomy" id="983917"/>
    <lineage>
        <taxon>Bacteria</taxon>
        <taxon>Pseudomonadati</taxon>
        <taxon>Pseudomonadota</taxon>
        <taxon>Betaproteobacteria</taxon>
        <taxon>Burkholderiales</taxon>
        <taxon>Sphaerotilaceae</taxon>
        <taxon>Rubrivivax</taxon>
    </lineage>
</organism>